<dbReference type="Proteomes" id="UP001428341">
    <property type="component" value="Unassembled WGS sequence"/>
</dbReference>
<accession>A0AAP0MIH3</accession>
<protein>
    <submittedName>
        <fullName evidence="1">Uncharacterized protein</fullName>
    </submittedName>
</protein>
<organism evidence="1 2">
    <name type="scientific">Citrus x changshan-huyou</name>
    <dbReference type="NCBI Taxonomy" id="2935761"/>
    <lineage>
        <taxon>Eukaryota</taxon>
        <taxon>Viridiplantae</taxon>
        <taxon>Streptophyta</taxon>
        <taxon>Embryophyta</taxon>
        <taxon>Tracheophyta</taxon>
        <taxon>Spermatophyta</taxon>
        <taxon>Magnoliopsida</taxon>
        <taxon>eudicotyledons</taxon>
        <taxon>Gunneridae</taxon>
        <taxon>Pentapetalae</taxon>
        <taxon>rosids</taxon>
        <taxon>malvids</taxon>
        <taxon>Sapindales</taxon>
        <taxon>Rutaceae</taxon>
        <taxon>Aurantioideae</taxon>
        <taxon>Citrus</taxon>
    </lineage>
</organism>
<sequence>MAEANICSCNHGMRTSTRCCQLLTSRDSRVWRWRKCTKVKLITQKALCVERNVFCDWHLSRKEIWLAKVNWWAVNLSPTGHGLHSPN</sequence>
<evidence type="ECO:0000313" key="2">
    <source>
        <dbReference type="Proteomes" id="UP001428341"/>
    </source>
</evidence>
<reference evidence="1 2" key="1">
    <citation type="submission" date="2024-05" db="EMBL/GenBank/DDBJ databases">
        <title>Haplotype-resolved chromosome-level genome assembly of Huyou (Citrus changshanensis).</title>
        <authorList>
            <person name="Miao C."/>
            <person name="Chen W."/>
            <person name="Wu Y."/>
            <person name="Wang L."/>
            <person name="Zhao S."/>
            <person name="Grierson D."/>
            <person name="Xu C."/>
            <person name="Chen K."/>
        </authorList>
    </citation>
    <scope>NUCLEOTIDE SEQUENCE [LARGE SCALE GENOMIC DNA]</scope>
    <source>
        <strain evidence="1">01-14</strain>
        <tissue evidence="1">Leaf</tissue>
    </source>
</reference>
<dbReference type="EMBL" id="JBCGBO010000004">
    <property type="protein sequence ID" value="KAK9210035.1"/>
    <property type="molecule type" value="Genomic_DNA"/>
</dbReference>
<evidence type="ECO:0000313" key="1">
    <source>
        <dbReference type="EMBL" id="KAK9210035.1"/>
    </source>
</evidence>
<proteinExistence type="predicted"/>
<comment type="caution">
    <text evidence="1">The sequence shown here is derived from an EMBL/GenBank/DDBJ whole genome shotgun (WGS) entry which is preliminary data.</text>
</comment>
<name>A0AAP0MIH3_9ROSI</name>
<keyword evidence="2" id="KW-1185">Reference proteome</keyword>
<dbReference type="AlphaFoldDB" id="A0AAP0MIH3"/>
<gene>
    <name evidence="1" type="ORF">WN944_002404</name>
</gene>